<evidence type="ECO:0000313" key="3">
    <source>
        <dbReference type="Proteomes" id="UP000178720"/>
    </source>
</evidence>
<evidence type="ECO:0000256" key="1">
    <source>
        <dbReference type="SAM" id="MobiDB-lite"/>
    </source>
</evidence>
<accession>A0A1F4Y572</accession>
<feature type="region of interest" description="Disordered" evidence="1">
    <location>
        <begin position="52"/>
        <end position="79"/>
    </location>
</feature>
<sequence length="95" mass="10623">MNQIAKKVLEGEVLPPAKWRIEGYDTFEGGEDAFYPLDGEYDTEAEVRAAAQRQLDRLEKEQPSESSGGQGDLGIQDQVFIVDPEGRRMRFTGGM</sequence>
<reference evidence="2 3" key="1">
    <citation type="journal article" date="2016" name="Nat. Commun.">
        <title>Thousands of microbial genomes shed light on interconnected biogeochemical processes in an aquifer system.</title>
        <authorList>
            <person name="Anantharaman K."/>
            <person name="Brown C.T."/>
            <person name="Hug L.A."/>
            <person name="Sharon I."/>
            <person name="Castelle C.J."/>
            <person name="Probst A.J."/>
            <person name="Thomas B.C."/>
            <person name="Singh A."/>
            <person name="Wilkins M.J."/>
            <person name="Karaoz U."/>
            <person name="Brodie E.L."/>
            <person name="Williams K.H."/>
            <person name="Hubbard S.S."/>
            <person name="Banfield J.F."/>
        </authorList>
    </citation>
    <scope>NUCLEOTIDE SEQUENCE [LARGE SCALE GENOMIC DNA]</scope>
</reference>
<dbReference type="Proteomes" id="UP000178720">
    <property type="component" value="Unassembled WGS sequence"/>
</dbReference>
<name>A0A1F4Y572_9BACT</name>
<organism evidence="2 3">
    <name type="scientific">Candidatus Adlerbacteria bacterium RIFCSPHIGHO2_02_FULL_54_18</name>
    <dbReference type="NCBI Taxonomy" id="1797241"/>
    <lineage>
        <taxon>Bacteria</taxon>
        <taxon>Candidatus Adleribacteriota</taxon>
    </lineage>
</organism>
<protein>
    <submittedName>
        <fullName evidence="2">Uncharacterized protein</fullName>
    </submittedName>
</protein>
<comment type="caution">
    <text evidence="2">The sequence shown here is derived from an EMBL/GenBank/DDBJ whole genome shotgun (WGS) entry which is preliminary data.</text>
</comment>
<gene>
    <name evidence="2" type="ORF">A3D70_01665</name>
</gene>
<evidence type="ECO:0000313" key="2">
    <source>
        <dbReference type="EMBL" id="OGC89079.1"/>
    </source>
</evidence>
<proteinExistence type="predicted"/>
<feature type="compositionally biased region" description="Basic and acidic residues" evidence="1">
    <location>
        <begin position="54"/>
        <end position="63"/>
    </location>
</feature>
<dbReference type="AlphaFoldDB" id="A0A1F4Y572"/>
<dbReference type="EMBL" id="MEWV01000001">
    <property type="protein sequence ID" value="OGC89079.1"/>
    <property type="molecule type" value="Genomic_DNA"/>
</dbReference>